<feature type="region of interest" description="Disordered" evidence="1">
    <location>
        <begin position="1"/>
        <end position="134"/>
    </location>
</feature>
<feature type="compositionally biased region" description="Polar residues" evidence="1">
    <location>
        <begin position="209"/>
        <end position="221"/>
    </location>
</feature>
<protein>
    <submittedName>
        <fullName evidence="4">Uncharacterized protein LOC132709972</fullName>
    </submittedName>
</protein>
<evidence type="ECO:0000259" key="2">
    <source>
        <dbReference type="Pfam" id="PF11560"/>
    </source>
</evidence>
<dbReference type="GeneID" id="132709972"/>
<name>A0ABM3YYA8_PANGU</name>
<accession>A0ABM3YYA8</accession>
<evidence type="ECO:0000256" key="1">
    <source>
        <dbReference type="SAM" id="MobiDB-lite"/>
    </source>
</evidence>
<dbReference type="Gene3D" id="1.10.287.3160">
    <property type="match status" value="1"/>
</dbReference>
<feature type="compositionally biased region" description="Low complexity" evidence="1">
    <location>
        <begin position="569"/>
        <end position="591"/>
    </location>
</feature>
<feature type="compositionally biased region" description="Low complexity" evidence="1">
    <location>
        <begin position="46"/>
        <end position="56"/>
    </location>
</feature>
<feature type="compositionally biased region" description="Polar residues" evidence="1">
    <location>
        <begin position="553"/>
        <end position="568"/>
    </location>
</feature>
<feature type="region of interest" description="Disordered" evidence="1">
    <location>
        <begin position="207"/>
        <end position="270"/>
    </location>
</feature>
<feature type="region of interest" description="Disordered" evidence="1">
    <location>
        <begin position="147"/>
        <end position="186"/>
    </location>
</feature>
<feature type="compositionally biased region" description="Basic residues" evidence="1">
    <location>
        <begin position="27"/>
        <end position="45"/>
    </location>
</feature>
<evidence type="ECO:0000313" key="3">
    <source>
        <dbReference type="Proteomes" id="UP001652622"/>
    </source>
</evidence>
<dbReference type="Proteomes" id="UP001652622">
    <property type="component" value="Unplaced"/>
</dbReference>
<gene>
    <name evidence="4" type="primary">LOC132709972</name>
</gene>
<reference evidence="4" key="1">
    <citation type="submission" date="2025-08" db="UniProtKB">
        <authorList>
            <consortium name="RefSeq"/>
        </authorList>
    </citation>
    <scope>IDENTIFICATION</scope>
    <source>
        <tissue evidence="4">Blood</tissue>
    </source>
</reference>
<evidence type="ECO:0000313" key="4">
    <source>
        <dbReference type="RefSeq" id="XP_060541090.1"/>
    </source>
</evidence>
<feature type="compositionally biased region" description="Low complexity" evidence="1">
    <location>
        <begin position="235"/>
        <end position="246"/>
    </location>
</feature>
<feature type="domain" description="Lamina-associated polypeptide 2 alpha C-terminal" evidence="2">
    <location>
        <begin position="366"/>
        <end position="520"/>
    </location>
</feature>
<dbReference type="InterPro" id="IPR021623">
    <property type="entry name" value="LAP2alpha_C"/>
</dbReference>
<dbReference type="RefSeq" id="XP_060541090.1">
    <property type="nucleotide sequence ID" value="XM_060685107.1"/>
</dbReference>
<sequence length="606" mass="66509">MEPSEAGDNQEETVSGEGPNPPAPKPRGPKKRSVTPKTVKTRAAARIRAQALLASKKALKAKEEEKEEEDQKALGGEEREMEQSRQEIPLVDEPKHSQASQPHQPLQPLKKEVRPMAGPMRSPNGAREQLSHPQLPMLEQDEFSALPSVSTQGLWEEPAPKRAKTTPEATFTPTVAGLRPKETEDPEITPEIKLIISKAIAQGIAAGMQRNQQAASGNAPQKGQPPAPNHPRDVAAPPRALSPAPSMFSQESLSDDEEPQGSMLSGDKGGTMDSLGYTGLFRPALFKTLLHRAKATAQIGGDPSASDPASGLSDPNSLVFSERTTDNEEIPTPKLFRDAVYRQWAQPGAYPGPSVNDKRFYNVAPNLAAALEMPTIDEPVAALVSVNIITNDLDEALTPEDRRTEVNLRKAYNASAWAVKAATAASFFNRTSLLWLKEMQAKIPATDVQAHKDLNNLIMAAEFSADATLNAARFASRSLASSVTARRLLWLRYWQATVRSKWKLASAPFKGENLFGEILEPVLIETHDNKKVLRSVPRRPNQRSQNPPFRAANTANNFSQPQRSYYQHQNRQSNRPGNRGQQNRQQFQSKGQFGGGGNHPYNRSSR</sequence>
<feature type="region of interest" description="Disordered" evidence="1">
    <location>
        <begin position="531"/>
        <end position="606"/>
    </location>
</feature>
<organism evidence="3 4">
    <name type="scientific">Pantherophis guttatus</name>
    <name type="common">Corn snake</name>
    <name type="synonym">Elaphe guttata</name>
    <dbReference type="NCBI Taxonomy" id="94885"/>
    <lineage>
        <taxon>Eukaryota</taxon>
        <taxon>Metazoa</taxon>
        <taxon>Chordata</taxon>
        <taxon>Craniata</taxon>
        <taxon>Vertebrata</taxon>
        <taxon>Euteleostomi</taxon>
        <taxon>Lepidosauria</taxon>
        <taxon>Squamata</taxon>
        <taxon>Bifurcata</taxon>
        <taxon>Unidentata</taxon>
        <taxon>Episquamata</taxon>
        <taxon>Toxicofera</taxon>
        <taxon>Serpentes</taxon>
        <taxon>Colubroidea</taxon>
        <taxon>Colubridae</taxon>
        <taxon>Colubrinae</taxon>
        <taxon>Pantherophis</taxon>
    </lineage>
</organism>
<feature type="compositionally biased region" description="Basic and acidic residues" evidence="1">
    <location>
        <begin position="60"/>
        <end position="85"/>
    </location>
</feature>
<dbReference type="Pfam" id="PF11560">
    <property type="entry name" value="LAP2alpha"/>
    <property type="match status" value="1"/>
</dbReference>
<proteinExistence type="predicted"/>
<keyword evidence="3" id="KW-1185">Reference proteome</keyword>
<feature type="compositionally biased region" description="Basic residues" evidence="1">
    <location>
        <begin position="532"/>
        <end position="541"/>
    </location>
</feature>